<evidence type="ECO:0000313" key="7">
    <source>
        <dbReference type="EMBL" id="KHG29548.1"/>
    </source>
</evidence>
<feature type="transmembrane region" description="Helical" evidence="6">
    <location>
        <begin position="251"/>
        <end position="272"/>
    </location>
</feature>
<dbReference type="AlphaFoldDB" id="A0A0B0PSV5"/>
<dbReference type="InterPro" id="IPR037185">
    <property type="entry name" value="EmrE-like"/>
</dbReference>
<dbReference type="InterPro" id="IPR030184">
    <property type="entry name" value="WAT1-related"/>
</dbReference>
<keyword evidence="8" id="KW-1185">Reference proteome</keyword>
<dbReference type="GO" id="GO:0022857">
    <property type="term" value="F:transmembrane transporter activity"/>
    <property type="evidence" value="ECO:0007669"/>
    <property type="project" value="InterPro"/>
</dbReference>
<feature type="transmembrane region" description="Helical" evidence="6">
    <location>
        <begin position="105"/>
        <end position="125"/>
    </location>
</feature>
<feature type="transmembrane region" description="Helical" evidence="6">
    <location>
        <begin position="305"/>
        <end position="325"/>
    </location>
</feature>
<dbReference type="EMBL" id="KN450454">
    <property type="protein sequence ID" value="KHG29548.1"/>
    <property type="molecule type" value="Genomic_DNA"/>
</dbReference>
<gene>
    <name evidence="7" type="ORF">F383_01494</name>
</gene>
<name>A0A0B0PSV5_GOSAR</name>
<feature type="transmembrane region" description="Helical" evidence="6">
    <location>
        <begin position="279"/>
        <end position="299"/>
    </location>
</feature>
<dbReference type="PANTHER" id="PTHR31218">
    <property type="entry name" value="WAT1-RELATED PROTEIN"/>
    <property type="match status" value="1"/>
</dbReference>
<reference evidence="8" key="1">
    <citation type="submission" date="2014-09" db="EMBL/GenBank/DDBJ databases">
        <authorList>
            <person name="Mudge J."/>
            <person name="Ramaraj T."/>
            <person name="Lindquist I.E."/>
            <person name="Bharti A.K."/>
            <person name="Sundararajan A."/>
            <person name="Cameron C.T."/>
            <person name="Woodward J.E."/>
            <person name="May G.D."/>
            <person name="Brubaker C."/>
            <person name="Broadhvest J."/>
            <person name="Wilkins T.A."/>
        </authorList>
    </citation>
    <scope>NUCLEOTIDE SEQUENCE</scope>
    <source>
        <strain evidence="8">cv. AKA8401</strain>
    </source>
</reference>
<comment type="subcellular location">
    <subcellularLocation>
        <location evidence="1 6">Membrane</location>
        <topology evidence="1 6">Multi-pass membrane protein</topology>
    </subcellularLocation>
</comment>
<comment type="similarity">
    <text evidence="2 6">Belongs to the drug/metabolite transporter (DMT) superfamily. Plant drug/metabolite exporter (P-DME) (TC 2.A.7.4) family.</text>
</comment>
<evidence type="ECO:0000256" key="4">
    <source>
        <dbReference type="ARBA" id="ARBA00022989"/>
    </source>
</evidence>
<evidence type="ECO:0000256" key="6">
    <source>
        <dbReference type="RuleBase" id="RU363077"/>
    </source>
</evidence>
<keyword evidence="4 6" id="KW-1133">Transmembrane helix</keyword>
<accession>A0A0B0PSV5</accession>
<dbReference type="GO" id="GO:0016020">
    <property type="term" value="C:membrane"/>
    <property type="evidence" value="ECO:0007669"/>
    <property type="project" value="UniProtKB-SubCell"/>
</dbReference>
<dbReference type="Proteomes" id="UP000032142">
    <property type="component" value="Unassembled WGS sequence"/>
</dbReference>
<dbReference type="InterPro" id="IPR000620">
    <property type="entry name" value="EamA_dom"/>
</dbReference>
<feature type="transmembrane region" description="Helical" evidence="6">
    <location>
        <begin position="74"/>
        <end position="99"/>
    </location>
</feature>
<organism evidence="7 8">
    <name type="scientific">Gossypium arboreum</name>
    <name type="common">Tree cotton</name>
    <name type="synonym">Gossypium nanking</name>
    <dbReference type="NCBI Taxonomy" id="29729"/>
    <lineage>
        <taxon>Eukaryota</taxon>
        <taxon>Viridiplantae</taxon>
        <taxon>Streptophyta</taxon>
        <taxon>Embryophyta</taxon>
        <taxon>Tracheophyta</taxon>
        <taxon>Spermatophyta</taxon>
        <taxon>Magnoliopsida</taxon>
        <taxon>eudicotyledons</taxon>
        <taxon>Gunneridae</taxon>
        <taxon>Pentapetalae</taxon>
        <taxon>rosids</taxon>
        <taxon>malvids</taxon>
        <taxon>Malvales</taxon>
        <taxon>Malvaceae</taxon>
        <taxon>Malvoideae</taxon>
        <taxon>Gossypium</taxon>
    </lineage>
</organism>
<evidence type="ECO:0000256" key="3">
    <source>
        <dbReference type="ARBA" id="ARBA00022692"/>
    </source>
</evidence>
<feature type="transmembrane region" description="Helical" evidence="6">
    <location>
        <begin position="37"/>
        <end position="62"/>
    </location>
</feature>
<keyword evidence="3 6" id="KW-0812">Transmembrane</keyword>
<evidence type="ECO:0000256" key="1">
    <source>
        <dbReference type="ARBA" id="ARBA00004141"/>
    </source>
</evidence>
<dbReference type="SUPFAM" id="SSF103481">
    <property type="entry name" value="Multidrug resistance efflux transporter EmrE"/>
    <property type="match status" value="2"/>
</dbReference>
<sequence length="348" mass="37271">MKVKSWLVESAPFAAMVAVECLDVGLSTLSKAAMSKGMSHFVLVVYSNALASLILLPAAFFFTRKKRPPITLSFLCKIFCLSIAGITLMQNCVITGVSYSSPTLASALANLIPAFTFLLAVIFRMEKLELKSPKSQIKVLGTLVSISGALIMTLYKGPPVLSPPIQPHLHPSPSTMLTTSNNWLIGGLFIATASLSLSANIVGQAAVLKGYPSEITLVSFYCLFGTIQSALVTLIFERDPNAWMLSPDIELISVVYSALFGNVVTFGVQAWCIRRKGPVFVAMFKPLSIAIAAFLGFIFLGETLYIGSIVGAAIIVTGFYGVIWAQSDKEEVGKTTTTPLLDGHDADA</sequence>
<evidence type="ECO:0000313" key="8">
    <source>
        <dbReference type="Proteomes" id="UP000032142"/>
    </source>
</evidence>
<evidence type="ECO:0000256" key="2">
    <source>
        <dbReference type="ARBA" id="ARBA00007635"/>
    </source>
</evidence>
<feature type="transmembrane region" description="Helical" evidence="6">
    <location>
        <begin position="215"/>
        <end position="236"/>
    </location>
</feature>
<protein>
    <recommendedName>
        <fullName evidence="6">WAT1-related protein</fullName>
    </recommendedName>
</protein>
<keyword evidence="5 6" id="KW-0472">Membrane</keyword>
<dbReference type="Pfam" id="PF00892">
    <property type="entry name" value="EamA"/>
    <property type="match status" value="2"/>
</dbReference>
<feature type="transmembrane region" description="Helical" evidence="6">
    <location>
        <begin position="137"/>
        <end position="155"/>
    </location>
</feature>
<evidence type="ECO:0000256" key="5">
    <source>
        <dbReference type="ARBA" id="ARBA00023136"/>
    </source>
</evidence>
<feature type="transmembrane region" description="Helical" evidence="6">
    <location>
        <begin position="183"/>
        <end position="203"/>
    </location>
</feature>
<proteinExistence type="inferred from homology"/>